<keyword evidence="1" id="KW-0812">Transmembrane</keyword>
<keyword evidence="1" id="KW-0472">Membrane</keyword>
<feature type="transmembrane region" description="Helical" evidence="1">
    <location>
        <begin position="46"/>
        <end position="65"/>
    </location>
</feature>
<name>A0A448XQ86_9PLAT</name>
<sequence length="117" mass="12848">MRTEMGSSPIGTRLTHLAHRSVPSPLRLAWQLACRTAADRQQPLTLLAQTVDILLVMVVLAYLLLHPPKHLSTDPFNGTSSLFSRGSRISTFIGFPSDSLAHKSAASCHLRLDSIFK</sequence>
<keyword evidence="3" id="KW-1185">Reference proteome</keyword>
<protein>
    <submittedName>
        <fullName evidence="2">Uncharacterized protein</fullName>
    </submittedName>
</protein>
<gene>
    <name evidence="2" type="ORF">PXEA_LOCUS35679</name>
</gene>
<reference evidence="2" key="1">
    <citation type="submission" date="2018-11" db="EMBL/GenBank/DDBJ databases">
        <authorList>
            <consortium name="Pathogen Informatics"/>
        </authorList>
    </citation>
    <scope>NUCLEOTIDE SEQUENCE</scope>
</reference>
<evidence type="ECO:0000256" key="1">
    <source>
        <dbReference type="SAM" id="Phobius"/>
    </source>
</evidence>
<proteinExistence type="predicted"/>
<dbReference type="Proteomes" id="UP000784294">
    <property type="component" value="Unassembled WGS sequence"/>
</dbReference>
<evidence type="ECO:0000313" key="2">
    <source>
        <dbReference type="EMBL" id="VEL42239.1"/>
    </source>
</evidence>
<evidence type="ECO:0000313" key="3">
    <source>
        <dbReference type="Proteomes" id="UP000784294"/>
    </source>
</evidence>
<dbReference type="AlphaFoldDB" id="A0A448XQ86"/>
<comment type="caution">
    <text evidence="2">The sequence shown here is derived from an EMBL/GenBank/DDBJ whole genome shotgun (WGS) entry which is preliminary data.</text>
</comment>
<organism evidence="2 3">
    <name type="scientific">Protopolystoma xenopodis</name>
    <dbReference type="NCBI Taxonomy" id="117903"/>
    <lineage>
        <taxon>Eukaryota</taxon>
        <taxon>Metazoa</taxon>
        <taxon>Spiralia</taxon>
        <taxon>Lophotrochozoa</taxon>
        <taxon>Platyhelminthes</taxon>
        <taxon>Monogenea</taxon>
        <taxon>Polyopisthocotylea</taxon>
        <taxon>Polystomatidea</taxon>
        <taxon>Polystomatidae</taxon>
        <taxon>Protopolystoma</taxon>
    </lineage>
</organism>
<keyword evidence="1" id="KW-1133">Transmembrane helix</keyword>
<accession>A0A448XQ86</accession>
<dbReference type="EMBL" id="CAAALY010273353">
    <property type="protein sequence ID" value="VEL42239.1"/>
    <property type="molecule type" value="Genomic_DNA"/>
</dbReference>